<accession>A0ABR8KI12</accession>
<gene>
    <name evidence="1" type="ORF">H6H03_36010</name>
</gene>
<reference evidence="1 2" key="1">
    <citation type="journal article" date="2020" name="ISME J.">
        <title>Comparative genomics reveals insights into cyanobacterial evolution and habitat adaptation.</title>
        <authorList>
            <person name="Chen M.Y."/>
            <person name="Teng W.K."/>
            <person name="Zhao L."/>
            <person name="Hu C.X."/>
            <person name="Zhou Y.K."/>
            <person name="Han B.P."/>
            <person name="Song L.R."/>
            <person name="Shu W.S."/>
        </authorList>
    </citation>
    <scope>NUCLEOTIDE SEQUENCE [LARGE SCALE GENOMIC DNA]</scope>
    <source>
        <strain evidence="1 2">FACHB-159</strain>
    </source>
</reference>
<protein>
    <submittedName>
        <fullName evidence="1">Uncharacterized protein</fullName>
    </submittedName>
</protein>
<evidence type="ECO:0000313" key="1">
    <source>
        <dbReference type="EMBL" id="MBD2739206.1"/>
    </source>
</evidence>
<evidence type="ECO:0000313" key="2">
    <source>
        <dbReference type="Proteomes" id="UP000637383"/>
    </source>
</evidence>
<proteinExistence type="predicted"/>
<dbReference type="EMBL" id="JACJTU010000074">
    <property type="protein sequence ID" value="MBD2739206.1"/>
    <property type="molecule type" value="Genomic_DNA"/>
</dbReference>
<dbReference type="RefSeq" id="WP_190959710.1">
    <property type="nucleotide sequence ID" value="NZ_JACJTU010000074.1"/>
</dbReference>
<name>A0ABR8KI12_9NOSO</name>
<dbReference type="Proteomes" id="UP000637383">
    <property type="component" value="Unassembled WGS sequence"/>
</dbReference>
<sequence>MSETNAEYQARLDEMIRIGKLKAEYKDILLKIDELGSKARANGLISGLGWGEDANHVVINEYYILDKDGNFLYLTLSQARDYLQNLIADSE</sequence>
<organism evidence="1 2">
    <name type="scientific">Nostoc paludosum FACHB-159</name>
    <dbReference type="NCBI Taxonomy" id="2692908"/>
    <lineage>
        <taxon>Bacteria</taxon>
        <taxon>Bacillati</taxon>
        <taxon>Cyanobacteriota</taxon>
        <taxon>Cyanophyceae</taxon>
        <taxon>Nostocales</taxon>
        <taxon>Nostocaceae</taxon>
        <taxon>Nostoc</taxon>
    </lineage>
</organism>
<keyword evidence="2" id="KW-1185">Reference proteome</keyword>
<comment type="caution">
    <text evidence="1">The sequence shown here is derived from an EMBL/GenBank/DDBJ whole genome shotgun (WGS) entry which is preliminary data.</text>
</comment>